<comment type="similarity">
    <text evidence="3">Belongs to the complex I NDUFB2 subunit family.</text>
</comment>
<dbReference type="Ensembl" id="ENSCABT00000017994.1">
    <property type="protein sequence ID" value="ENSCABP00000016423.1"/>
    <property type="gene ID" value="ENSCABG00000012204.1"/>
</dbReference>
<sequence length="80" mass="9569">MAHIQLRRSGVGMHIKPHYQQFPRLTSWQVIHGEIFSGFTWFWILWHFWHNPDAVLGHFPYPDASKWTDEELGIPPDDEE</sequence>
<dbReference type="OMA" id="ECHRQAF"/>
<accession>A0A8C0H0P6</accession>
<keyword evidence="16" id="KW-1185">Reference proteome</keyword>
<dbReference type="PANTHER" id="PTHR15223:SF1">
    <property type="entry name" value="NADH DEHYDROGENASE [UBIQUINONE] 1 BETA SUBCOMPLEX SUBUNIT 2, MITOCHONDRIAL"/>
    <property type="match status" value="1"/>
</dbReference>
<keyword evidence="8" id="KW-0999">Mitochondrion inner membrane</keyword>
<evidence type="ECO:0000256" key="6">
    <source>
        <dbReference type="ARBA" id="ARBA00022448"/>
    </source>
</evidence>
<dbReference type="Pfam" id="PF14813">
    <property type="entry name" value="NADH_B2"/>
    <property type="match status" value="1"/>
</dbReference>
<dbReference type="GeneTree" id="ENSGT00390000004044"/>
<keyword evidence="9" id="KW-0809">Transit peptide</keyword>
<protein>
    <recommendedName>
        <fullName evidence="5">NADH dehydrogenase [ubiquinone] 1 beta subcomplex subunit 2, mitochondrial</fullName>
    </recommendedName>
    <alternativeName>
        <fullName evidence="13">Complex I-AGGG</fullName>
    </alternativeName>
    <alternativeName>
        <fullName evidence="14">NADH-ubiquinone oxidoreductase AGGG subunit</fullName>
    </alternativeName>
</protein>
<evidence type="ECO:0000256" key="1">
    <source>
        <dbReference type="ARBA" id="ARBA00003195"/>
    </source>
</evidence>
<comment type="subunit">
    <text evidence="4">Complex I is composed of 45 different subunits.</text>
</comment>
<dbReference type="Proteomes" id="UP000694404">
    <property type="component" value="Unplaced"/>
</dbReference>
<dbReference type="GO" id="GO:0032981">
    <property type="term" value="P:mitochondrial respiratory chain complex I assembly"/>
    <property type="evidence" value="ECO:0007669"/>
    <property type="project" value="TreeGrafter"/>
</dbReference>
<evidence type="ECO:0000256" key="3">
    <source>
        <dbReference type="ARBA" id="ARBA00005923"/>
    </source>
</evidence>
<dbReference type="PANTHER" id="PTHR15223">
    <property type="entry name" value="NADH-UBIQUINONE OXIDOREDUCTASE AGGG SUBUNIT"/>
    <property type="match status" value="1"/>
</dbReference>
<evidence type="ECO:0000256" key="13">
    <source>
        <dbReference type="ARBA" id="ARBA00031368"/>
    </source>
</evidence>
<evidence type="ECO:0000256" key="11">
    <source>
        <dbReference type="ARBA" id="ARBA00023128"/>
    </source>
</evidence>
<evidence type="ECO:0000313" key="15">
    <source>
        <dbReference type="Ensembl" id="ENSCABP00000016423.1"/>
    </source>
</evidence>
<comment type="function">
    <text evidence="1">Accessory subunit of the mitochondrial membrane respiratory chain NADH dehydrogenase (Complex I), that is believed not to be involved in catalysis. Complex I functions in the transfer of electrons from NADH to the respiratory chain. The immediate electron acceptor for the enzyme is believed to be ubiquinone.</text>
</comment>
<dbReference type="AlphaFoldDB" id="A0A8C0H0P6"/>
<keyword evidence="12" id="KW-0472">Membrane</keyword>
<name>A0A8C0H0P6_CHEAB</name>
<dbReference type="GO" id="GO:0005743">
    <property type="term" value="C:mitochondrial inner membrane"/>
    <property type="evidence" value="ECO:0007669"/>
    <property type="project" value="UniProtKB-SubCell"/>
</dbReference>
<evidence type="ECO:0000256" key="7">
    <source>
        <dbReference type="ARBA" id="ARBA00022660"/>
    </source>
</evidence>
<evidence type="ECO:0000256" key="14">
    <source>
        <dbReference type="ARBA" id="ARBA00031736"/>
    </source>
</evidence>
<evidence type="ECO:0000256" key="5">
    <source>
        <dbReference type="ARBA" id="ARBA00014585"/>
    </source>
</evidence>
<dbReference type="GO" id="GO:0045271">
    <property type="term" value="C:respiratory chain complex I"/>
    <property type="evidence" value="ECO:0007669"/>
    <property type="project" value="InterPro"/>
</dbReference>
<evidence type="ECO:0000256" key="2">
    <source>
        <dbReference type="ARBA" id="ARBA00004443"/>
    </source>
</evidence>
<evidence type="ECO:0000256" key="4">
    <source>
        <dbReference type="ARBA" id="ARBA00011533"/>
    </source>
</evidence>
<keyword evidence="6" id="KW-0813">Transport</keyword>
<organism evidence="15 16">
    <name type="scientific">Chelonoidis abingdonii</name>
    <name type="common">Abingdon island giant tortoise</name>
    <name type="synonym">Testudo abingdonii</name>
    <dbReference type="NCBI Taxonomy" id="106734"/>
    <lineage>
        <taxon>Eukaryota</taxon>
        <taxon>Metazoa</taxon>
        <taxon>Chordata</taxon>
        <taxon>Craniata</taxon>
        <taxon>Vertebrata</taxon>
        <taxon>Euteleostomi</taxon>
        <taxon>Archelosauria</taxon>
        <taxon>Testudinata</taxon>
        <taxon>Testudines</taxon>
        <taxon>Cryptodira</taxon>
        <taxon>Durocryptodira</taxon>
        <taxon>Testudinoidea</taxon>
        <taxon>Testudinidae</taxon>
        <taxon>Chelonoidis</taxon>
    </lineage>
</organism>
<reference evidence="15" key="1">
    <citation type="submission" date="2025-08" db="UniProtKB">
        <authorList>
            <consortium name="Ensembl"/>
        </authorList>
    </citation>
    <scope>IDENTIFICATION</scope>
</reference>
<evidence type="ECO:0000256" key="12">
    <source>
        <dbReference type="ARBA" id="ARBA00023136"/>
    </source>
</evidence>
<keyword evidence="7" id="KW-0679">Respiratory chain</keyword>
<keyword evidence="11" id="KW-0496">Mitochondrion</keyword>
<keyword evidence="10" id="KW-0249">Electron transport</keyword>
<evidence type="ECO:0000256" key="10">
    <source>
        <dbReference type="ARBA" id="ARBA00022982"/>
    </source>
</evidence>
<evidence type="ECO:0000256" key="8">
    <source>
        <dbReference type="ARBA" id="ARBA00022792"/>
    </source>
</evidence>
<evidence type="ECO:0000313" key="16">
    <source>
        <dbReference type="Proteomes" id="UP000694404"/>
    </source>
</evidence>
<dbReference type="InterPro" id="IPR026627">
    <property type="entry name" value="NDUFB2_animal"/>
</dbReference>
<comment type="subcellular location">
    <subcellularLocation>
        <location evidence="2">Mitochondrion inner membrane</location>
        <topology evidence="2">Peripheral membrane protein</topology>
        <orientation evidence="2">Matrix side</orientation>
    </subcellularLocation>
</comment>
<reference evidence="15" key="2">
    <citation type="submission" date="2025-09" db="UniProtKB">
        <authorList>
            <consortium name="Ensembl"/>
        </authorList>
    </citation>
    <scope>IDENTIFICATION</scope>
</reference>
<evidence type="ECO:0000256" key="9">
    <source>
        <dbReference type="ARBA" id="ARBA00022946"/>
    </source>
</evidence>
<proteinExistence type="inferred from homology"/>